<evidence type="ECO:0000256" key="2">
    <source>
        <dbReference type="SAM" id="MobiDB-lite"/>
    </source>
</evidence>
<evidence type="ECO:0000313" key="5">
    <source>
        <dbReference type="WBParaSite" id="SSLN_0000504201-mRNA-1"/>
    </source>
</evidence>
<dbReference type="EMBL" id="UYSU01033035">
    <property type="protein sequence ID" value="VDL91272.1"/>
    <property type="molecule type" value="Genomic_DNA"/>
</dbReference>
<keyword evidence="4" id="KW-1185">Reference proteome</keyword>
<sequence length="1914" mass="214488">MIFNNRSTSFYKRLNKARIYRQDIASAVQLACNAISRGPTSPTVSTCSQLSLALDVLWMLIVAAGAGTGPIEDVMNSMGSSTSTLTRRSGVGGIHGPEGITSARTPILDRWLTRQDERLLAWCQDVTQKPELFSYEERLEKPSSQNLGLAFNLASRDYGIPRLLETEDLCPELVDARAVAVYLTEVRSAVERERKRHSGSNYFEIRTPAMEANVSAEGEFGASVTVASTSSRSSSPTCSENTFYDDDTMAEEEEEETGVSDDFSLDQENFQKRMERLLAWMLSVEEKIAANVAAVDEIQKNGENKTTSLAGHMSRHKLSVNRCLRNGDRFCSQVLNAQRPINLDDPSVTNEVQSHSVDIAGVRKMLAFISKKWTELNKNSDAAGKKLAKVLLSRQEDLLQAVQFQLEKLEIEKERQANEKFGTNIRELRSQMTANRRLETSIEAGDELVTGLKNIVIIIPIDQDSDLPADRPRDKAMEGKIADLATRWGRLVDWVHTRYAQLQNALLYWRHFEEEAELLSDWLYEREREAMKVEEAVNQSNLSAPANAPKIFTTMDQATAIGSSDPVADAIAEYLSRHESRWAQLLASLDRRARAVREACGDASEVQRNVETRVDDLVSRWSQLTEPHLDWDKATAGPQAPALAADNRHTPAQRMEESQSASVAQSNPTPQSDPNDQNPPHMEAKVDEKPPVGREGTEKRSSGEHGRMSPVPTGYKAEFEANAERLLAWLDSSAVALELVTMKPANTEENSAPERNLREVYERVTKEMAEEAQTKALVRSLGERYRKELSQVGENVDELDQLFDEIDDRWAQVENLLLETKRQAGLTAASSSDTEENSSDTLALTNAPTQELASSSAGGTPPSEAHAHATRTPVDDFKDWLAAAEKEVDTKIIGLNGNTLDDVISQFAQIVQAQPIAATVEEVCSKAGSKDGEGLRSRWLEVKRGLGARMKVLHNLCENHDLLINQLDRFEKLMSDMLEYLNSVSKAQPSESSAIEAQLQESVEALRDMENMRPDLANMDVDANKLEDFFSQVYLQSVRQRISALRSNWDHVSHMTEENVSDLRGMLEIALANEARMNGTQTEDAEDSEEAAMPSGFLTDEKPPVIVPLVQDEKLAAAPSTVVTTSGPTIDIQALEIWITKAKHSLTRFKAIPDERTFEEFKKFLENMQKEIDSKKPTLTAMRSGSAADMNGGTVSDTSVLLISGHFADLESQFFTESERMKAATYHLNDFNSLLAYEKNWLDRVNAMVRRSMQQVYIDVEAMADDISILENLEQEHSKDDFSRLQHLTKLLVAAQVMAQKVTSDFENYEKAVGEASEKIRERLESLRGMKDRAESTQARLDEYETWLRETEAVIQQRLDERISADSNPDEFDNWCSHVAAMDELVGTVKRILAKGETPIASGNGTVEEKRPVGSLAHRIKCLQMQSVNIKRLLLHYSYSVKCEDCLSQIYEDIQHFDAEANQLEIKALSTTELNTLIEECTVSRFSEGVKKLLLLAERHAELVDPLEQVITNVEEVTDYLETADSMESHREMLQRVYAELNQICGQTSSSSAEMTDKVETSQPTTSIPQIEVLIAEYDKIIAEHGRIDGLNNCLMRIRRMIEKAFAARSAFRAHLVMLENSPTVTEVESPSVQSRAPALQLDELRSVQPTTAGPTPEQLNLPSGRLAAEMIAYFEEIAGFTRNCPEIQNQMTLVGESLAKTGRPKTSILECTQKVRFFKQQADYLESRLNDLLNRTATLNPEETRAIMELQKSWNASREKLTVQLEQIEGLSQLLKNAETAFDLYEKKPTDERKSECQILLTQLEETYNLDLETDRARIEHNVPDGSLSVRQNVAQALESENVSGALVRFRESLQQLAIQLNEIQGELRSCYHIATHELLGCVQVRACFYTSILKQEENIKNSSGEIIWVFPA</sequence>
<protein>
    <submittedName>
        <fullName evidence="5">Dystrophin</fullName>
    </submittedName>
</protein>
<feature type="compositionally biased region" description="Polar residues" evidence="2">
    <location>
        <begin position="848"/>
        <end position="858"/>
    </location>
</feature>
<proteinExistence type="predicted"/>
<keyword evidence="1" id="KW-0175">Coiled coil</keyword>
<accession>A0A183SKY9</accession>
<dbReference type="Proteomes" id="UP000275846">
    <property type="component" value="Unassembled WGS sequence"/>
</dbReference>
<organism evidence="5">
    <name type="scientific">Schistocephalus solidus</name>
    <name type="common">Tapeworm</name>
    <dbReference type="NCBI Taxonomy" id="70667"/>
    <lineage>
        <taxon>Eukaryota</taxon>
        <taxon>Metazoa</taxon>
        <taxon>Spiralia</taxon>
        <taxon>Lophotrochozoa</taxon>
        <taxon>Platyhelminthes</taxon>
        <taxon>Cestoda</taxon>
        <taxon>Eucestoda</taxon>
        <taxon>Diphyllobothriidea</taxon>
        <taxon>Diphyllobothriidae</taxon>
        <taxon>Schistocephalus</taxon>
    </lineage>
</organism>
<feature type="compositionally biased region" description="Basic and acidic residues" evidence="2">
    <location>
        <begin position="682"/>
        <end position="707"/>
    </location>
</feature>
<dbReference type="STRING" id="70667.A0A183SKY9"/>
<dbReference type="SUPFAM" id="SSF46966">
    <property type="entry name" value="Spectrin repeat"/>
    <property type="match status" value="2"/>
</dbReference>
<evidence type="ECO:0000256" key="1">
    <source>
        <dbReference type="SAM" id="Coils"/>
    </source>
</evidence>
<reference evidence="5" key="1">
    <citation type="submission" date="2016-06" db="UniProtKB">
        <authorList>
            <consortium name="WormBaseParasite"/>
        </authorList>
    </citation>
    <scope>IDENTIFICATION</scope>
</reference>
<dbReference type="Gene3D" id="1.10.418.10">
    <property type="entry name" value="Calponin-like domain"/>
    <property type="match status" value="1"/>
</dbReference>
<feature type="coiled-coil region" evidence="1">
    <location>
        <begin position="392"/>
        <end position="431"/>
    </location>
</feature>
<dbReference type="InterPro" id="IPR036872">
    <property type="entry name" value="CH_dom_sf"/>
</dbReference>
<feature type="region of interest" description="Disordered" evidence="2">
    <location>
        <begin position="848"/>
        <end position="871"/>
    </location>
</feature>
<dbReference type="SUPFAM" id="SSF47576">
    <property type="entry name" value="Calponin-homology domain, CH-domain"/>
    <property type="match status" value="1"/>
</dbReference>
<evidence type="ECO:0000313" key="4">
    <source>
        <dbReference type="Proteomes" id="UP000275846"/>
    </source>
</evidence>
<feature type="region of interest" description="Disordered" evidence="2">
    <location>
        <begin position="647"/>
        <end position="713"/>
    </location>
</feature>
<evidence type="ECO:0000313" key="3">
    <source>
        <dbReference type="EMBL" id="VDL91272.1"/>
    </source>
</evidence>
<feature type="compositionally biased region" description="Polar residues" evidence="2">
    <location>
        <begin position="658"/>
        <end position="678"/>
    </location>
</feature>
<gene>
    <name evidence="3" type="ORF">SSLN_LOCUS4887</name>
</gene>
<name>A0A183SKY9_SCHSO</name>
<reference evidence="3 4" key="2">
    <citation type="submission" date="2018-11" db="EMBL/GenBank/DDBJ databases">
        <authorList>
            <consortium name="Pathogen Informatics"/>
        </authorList>
    </citation>
    <scope>NUCLEOTIDE SEQUENCE [LARGE SCALE GENOMIC DNA]</scope>
    <source>
        <strain evidence="3 4">NST_G2</strain>
    </source>
</reference>
<dbReference type="WBParaSite" id="SSLN_0000504201-mRNA-1">
    <property type="protein sequence ID" value="SSLN_0000504201-mRNA-1"/>
    <property type="gene ID" value="SSLN_0000504201"/>
</dbReference>
<dbReference type="OrthoDB" id="6275952at2759"/>
<dbReference type="Gene3D" id="1.20.58.60">
    <property type="match status" value="4"/>
</dbReference>
<feature type="compositionally biased region" description="Basic and acidic residues" evidence="2">
    <location>
        <begin position="647"/>
        <end position="657"/>
    </location>
</feature>